<feature type="transmembrane region" description="Helical" evidence="8">
    <location>
        <begin position="275"/>
        <end position="298"/>
    </location>
</feature>
<keyword evidence="5 8" id="KW-1133">Transmembrane helix</keyword>
<dbReference type="Proteomes" id="UP000199474">
    <property type="component" value="Unassembled WGS sequence"/>
</dbReference>
<dbReference type="GO" id="GO:0005886">
    <property type="term" value="C:plasma membrane"/>
    <property type="evidence" value="ECO:0007669"/>
    <property type="project" value="TreeGrafter"/>
</dbReference>
<keyword evidence="4 8" id="KW-0812">Transmembrane</keyword>
<dbReference type="Gene3D" id="1.20.1730.10">
    <property type="entry name" value="Sodium/glucose cotransporter"/>
    <property type="match status" value="1"/>
</dbReference>
<feature type="transmembrane region" description="Helical" evidence="8">
    <location>
        <begin position="133"/>
        <end position="155"/>
    </location>
</feature>
<feature type="transmembrane region" description="Helical" evidence="8">
    <location>
        <begin position="423"/>
        <end position="442"/>
    </location>
</feature>
<dbReference type="CDD" id="cd10322">
    <property type="entry name" value="SLC5sbd"/>
    <property type="match status" value="1"/>
</dbReference>
<accession>A0A1I1S4J6</accession>
<dbReference type="PANTHER" id="PTHR48086:SF7">
    <property type="entry name" value="SODIUM-SOLUTE SYMPORTER-RELATED"/>
    <property type="match status" value="1"/>
</dbReference>
<keyword evidence="10" id="KW-1185">Reference proteome</keyword>
<evidence type="ECO:0000256" key="5">
    <source>
        <dbReference type="ARBA" id="ARBA00022989"/>
    </source>
</evidence>
<dbReference type="InterPro" id="IPR050277">
    <property type="entry name" value="Sodium:Solute_Symporter"/>
</dbReference>
<dbReference type="AlphaFoldDB" id="A0A1I1S4J6"/>
<evidence type="ECO:0000256" key="4">
    <source>
        <dbReference type="ARBA" id="ARBA00022692"/>
    </source>
</evidence>
<evidence type="ECO:0000256" key="7">
    <source>
        <dbReference type="RuleBase" id="RU362091"/>
    </source>
</evidence>
<dbReference type="STRING" id="640948.SAMN05216238_101224"/>
<feature type="transmembrane region" description="Helical" evidence="8">
    <location>
        <begin position="12"/>
        <end position="31"/>
    </location>
</feature>
<dbReference type="PANTHER" id="PTHR48086">
    <property type="entry name" value="SODIUM/PROLINE SYMPORTER-RELATED"/>
    <property type="match status" value="1"/>
</dbReference>
<comment type="similarity">
    <text evidence="2 7">Belongs to the sodium:solute symporter (SSF) (TC 2.A.21) family.</text>
</comment>
<dbReference type="RefSeq" id="WP_245745108.1">
    <property type="nucleotide sequence ID" value="NZ_FOMR01000001.1"/>
</dbReference>
<evidence type="ECO:0000256" key="2">
    <source>
        <dbReference type="ARBA" id="ARBA00006434"/>
    </source>
</evidence>
<name>A0A1I1S4J6_9BACI</name>
<evidence type="ECO:0000256" key="8">
    <source>
        <dbReference type="SAM" id="Phobius"/>
    </source>
</evidence>
<sequence>MSKGMFSGDERIILSVIVVVYFIFLFVFALYMNHKTKTYEDYNVAGRSVSIFPIILTFIGTGVGGSTLLGYMENGYRLGMGEQWINITMLFCVIIFATFLLKRIRQLGEDYNMVTVGDYTSLRYGKQARIPTVISILFSYCAMTGMQFVAIATILNLTIGLNMTLGIFIGWILLTVKTYFGGLKAVIWQDVFHGTIQTIGLIILFLTVLIAAGSWETITERAASVNQENMISIINIGPSEIMVYLLTLGVYQFIRQDLWQRVWAAKNIKTAMSGYWISMIIAIALAAFVVAIGVFSRFGLNLENVDPVLIYYGVIGDVFPFSFVVVMIVVLLASVISTADSFFLAGSSSIVNDIFKPNFKQADNQTMLFYSKISVLIVSVIALVLALTVPGLVNLMVTGTAMSVSGLLAPVMLGLFWKRVTKAAGIASMWGGLVTAVIWQILGHPFDLHPIFIGLPLSLIILLTVTFLTKQTNESRADHIGSAG</sequence>
<evidence type="ECO:0000256" key="3">
    <source>
        <dbReference type="ARBA" id="ARBA00022448"/>
    </source>
</evidence>
<dbReference type="InterPro" id="IPR038377">
    <property type="entry name" value="Na/Glc_symporter_sf"/>
</dbReference>
<dbReference type="Pfam" id="PF00474">
    <property type="entry name" value="SSF"/>
    <property type="match status" value="1"/>
</dbReference>
<feature type="transmembrane region" description="Helical" evidence="8">
    <location>
        <begin position="161"/>
        <end position="180"/>
    </location>
</feature>
<keyword evidence="3" id="KW-0813">Transport</keyword>
<feature type="transmembrane region" description="Helical" evidence="8">
    <location>
        <begin position="395"/>
        <end position="416"/>
    </location>
</feature>
<proteinExistence type="inferred from homology"/>
<protein>
    <submittedName>
        <fullName evidence="9">Transporter, SSS family</fullName>
    </submittedName>
</protein>
<organism evidence="9 10">
    <name type="scientific">Lentibacillus persicus</name>
    <dbReference type="NCBI Taxonomy" id="640948"/>
    <lineage>
        <taxon>Bacteria</taxon>
        <taxon>Bacillati</taxon>
        <taxon>Bacillota</taxon>
        <taxon>Bacilli</taxon>
        <taxon>Bacillales</taxon>
        <taxon>Bacillaceae</taxon>
        <taxon>Lentibacillus</taxon>
    </lineage>
</organism>
<feature type="transmembrane region" description="Helical" evidence="8">
    <location>
        <begin position="367"/>
        <end position="389"/>
    </location>
</feature>
<evidence type="ECO:0000256" key="1">
    <source>
        <dbReference type="ARBA" id="ARBA00004141"/>
    </source>
</evidence>
<gene>
    <name evidence="9" type="ORF">SAMN05216238_101224</name>
</gene>
<feature type="transmembrane region" description="Helical" evidence="8">
    <location>
        <begin position="318"/>
        <end position="346"/>
    </location>
</feature>
<feature type="transmembrane region" description="Helical" evidence="8">
    <location>
        <begin position="51"/>
        <end position="72"/>
    </location>
</feature>
<reference evidence="10" key="1">
    <citation type="submission" date="2016-10" db="EMBL/GenBank/DDBJ databases">
        <authorList>
            <person name="Varghese N."/>
            <person name="Submissions S."/>
        </authorList>
    </citation>
    <scope>NUCLEOTIDE SEQUENCE [LARGE SCALE GENOMIC DNA]</scope>
    <source>
        <strain evidence="10">DSM 22530</strain>
    </source>
</reference>
<evidence type="ECO:0000313" key="9">
    <source>
        <dbReference type="EMBL" id="SFD41242.1"/>
    </source>
</evidence>
<feature type="transmembrane region" description="Helical" evidence="8">
    <location>
        <begin position="192"/>
        <end position="213"/>
    </location>
</feature>
<feature type="transmembrane region" description="Helical" evidence="8">
    <location>
        <begin position="448"/>
        <end position="468"/>
    </location>
</feature>
<comment type="subcellular location">
    <subcellularLocation>
        <location evidence="1">Membrane</location>
        <topology evidence="1">Multi-pass membrane protein</topology>
    </subcellularLocation>
</comment>
<dbReference type="GO" id="GO:0022857">
    <property type="term" value="F:transmembrane transporter activity"/>
    <property type="evidence" value="ECO:0007669"/>
    <property type="project" value="InterPro"/>
</dbReference>
<evidence type="ECO:0000313" key="10">
    <source>
        <dbReference type="Proteomes" id="UP000199474"/>
    </source>
</evidence>
<dbReference type="PROSITE" id="PS50283">
    <property type="entry name" value="NA_SOLUT_SYMP_3"/>
    <property type="match status" value="1"/>
</dbReference>
<dbReference type="EMBL" id="FOMR01000001">
    <property type="protein sequence ID" value="SFD41242.1"/>
    <property type="molecule type" value="Genomic_DNA"/>
</dbReference>
<evidence type="ECO:0000256" key="6">
    <source>
        <dbReference type="ARBA" id="ARBA00023136"/>
    </source>
</evidence>
<keyword evidence="6 8" id="KW-0472">Membrane</keyword>
<feature type="transmembrane region" description="Helical" evidence="8">
    <location>
        <begin position="84"/>
        <end position="101"/>
    </location>
</feature>
<dbReference type="InterPro" id="IPR001734">
    <property type="entry name" value="Na/solute_symporter"/>
</dbReference>